<dbReference type="GO" id="GO:0005840">
    <property type="term" value="C:ribosome"/>
    <property type="evidence" value="ECO:0007669"/>
    <property type="project" value="UniProtKB-KW"/>
</dbReference>
<keyword evidence="3 5" id="KW-0687">Ribonucleoprotein</keyword>
<accession>A0A8J7QH41</accession>
<dbReference type="Gene3D" id="3.40.1370.10">
    <property type="match status" value="1"/>
</dbReference>
<proteinExistence type="inferred from homology"/>
<evidence type="ECO:0000313" key="7">
    <source>
        <dbReference type="Proteomes" id="UP000664417"/>
    </source>
</evidence>
<name>A0A8J7QH41_9BACT</name>
<evidence type="ECO:0000313" key="6">
    <source>
        <dbReference type="EMBL" id="MBO1322275.1"/>
    </source>
</evidence>
<dbReference type="SUPFAM" id="SSF52166">
    <property type="entry name" value="Ribosomal protein L4"/>
    <property type="match status" value="1"/>
</dbReference>
<comment type="caution">
    <text evidence="6">The sequence shown here is derived from an EMBL/GenBank/DDBJ whole genome shotgun (WGS) entry which is preliminary data.</text>
</comment>
<dbReference type="Proteomes" id="UP000664417">
    <property type="component" value="Unassembled WGS sequence"/>
</dbReference>
<keyword evidence="5" id="KW-0699">rRNA-binding</keyword>
<dbReference type="RefSeq" id="WP_207862246.1">
    <property type="nucleotide sequence ID" value="NZ_JAFREP010000033.1"/>
</dbReference>
<gene>
    <name evidence="5 6" type="primary">rplD</name>
    <name evidence="6" type="ORF">J3U88_27630</name>
</gene>
<comment type="function">
    <text evidence="5">One of the primary rRNA binding proteins, this protein initially binds near the 5'-end of the 23S rRNA. It is important during the early stages of 50S assembly. It makes multiple contacts with different domains of the 23S rRNA in the assembled 50S subunit and ribosome.</text>
</comment>
<reference evidence="6" key="1">
    <citation type="submission" date="2021-03" db="EMBL/GenBank/DDBJ databases">
        <authorList>
            <person name="Wang G."/>
        </authorList>
    </citation>
    <scope>NUCLEOTIDE SEQUENCE</scope>
    <source>
        <strain evidence="6">KCTC 12899</strain>
    </source>
</reference>
<dbReference type="GO" id="GO:1990904">
    <property type="term" value="C:ribonucleoprotein complex"/>
    <property type="evidence" value="ECO:0007669"/>
    <property type="project" value="UniProtKB-KW"/>
</dbReference>
<evidence type="ECO:0000256" key="3">
    <source>
        <dbReference type="ARBA" id="ARBA00023274"/>
    </source>
</evidence>
<evidence type="ECO:0000256" key="4">
    <source>
        <dbReference type="ARBA" id="ARBA00035244"/>
    </source>
</evidence>
<dbReference type="AlphaFoldDB" id="A0A8J7QH41"/>
<evidence type="ECO:0000256" key="1">
    <source>
        <dbReference type="ARBA" id="ARBA00010528"/>
    </source>
</evidence>
<keyword evidence="7" id="KW-1185">Reference proteome</keyword>
<evidence type="ECO:0000256" key="5">
    <source>
        <dbReference type="HAMAP-Rule" id="MF_01328"/>
    </source>
</evidence>
<dbReference type="PANTHER" id="PTHR10746:SF6">
    <property type="entry name" value="LARGE RIBOSOMAL SUBUNIT PROTEIN UL4M"/>
    <property type="match status" value="1"/>
</dbReference>
<sequence>MPKAEVFSLKNEKVGEVELADEVFAAPLNRHLIWEAVNHYLAKGRAGTAKTKVRSEVAGSGRKLWKQKGTGRARVGEIRTPKWRGGGTVHGPQPRSYDYAFPKKKRRGALRSALSAKVTDGQIKIVDELALADHKTRNLIGVISTLGQEGKVLVVDLQGNQNLERASNNIPTVKHVTTLGLNIHDLLKYDQLVISKEAALHLQEVLKK</sequence>
<comment type="subunit">
    <text evidence="5">Part of the 50S ribosomal subunit.</text>
</comment>
<protein>
    <recommendedName>
        <fullName evidence="4 5">Large ribosomal subunit protein uL4</fullName>
    </recommendedName>
</protein>
<dbReference type="EMBL" id="JAFREP010000033">
    <property type="protein sequence ID" value="MBO1322275.1"/>
    <property type="molecule type" value="Genomic_DNA"/>
</dbReference>
<dbReference type="NCBIfam" id="TIGR03953">
    <property type="entry name" value="rplD_bact"/>
    <property type="match status" value="1"/>
</dbReference>
<dbReference type="InterPro" id="IPR023574">
    <property type="entry name" value="Ribosomal_uL4_dom_sf"/>
</dbReference>
<dbReference type="InterPro" id="IPR013005">
    <property type="entry name" value="Ribosomal_uL4-like"/>
</dbReference>
<keyword evidence="2 5" id="KW-0689">Ribosomal protein</keyword>
<evidence type="ECO:0000256" key="2">
    <source>
        <dbReference type="ARBA" id="ARBA00022980"/>
    </source>
</evidence>
<keyword evidence="5" id="KW-0694">RNA-binding</keyword>
<organism evidence="6 7">
    <name type="scientific">Acanthopleuribacter pedis</name>
    <dbReference type="NCBI Taxonomy" id="442870"/>
    <lineage>
        <taxon>Bacteria</taxon>
        <taxon>Pseudomonadati</taxon>
        <taxon>Acidobacteriota</taxon>
        <taxon>Holophagae</taxon>
        <taxon>Acanthopleuribacterales</taxon>
        <taxon>Acanthopleuribacteraceae</taxon>
        <taxon>Acanthopleuribacter</taxon>
    </lineage>
</organism>
<dbReference type="PANTHER" id="PTHR10746">
    <property type="entry name" value="50S RIBOSOMAL PROTEIN L4"/>
    <property type="match status" value="1"/>
</dbReference>
<dbReference type="GO" id="GO:0019843">
    <property type="term" value="F:rRNA binding"/>
    <property type="evidence" value="ECO:0007669"/>
    <property type="project" value="UniProtKB-UniRule"/>
</dbReference>
<dbReference type="GO" id="GO:0003735">
    <property type="term" value="F:structural constituent of ribosome"/>
    <property type="evidence" value="ECO:0007669"/>
    <property type="project" value="InterPro"/>
</dbReference>
<comment type="function">
    <text evidence="5">Forms part of the polypeptide exit tunnel.</text>
</comment>
<dbReference type="InterPro" id="IPR002136">
    <property type="entry name" value="Ribosomal_uL4"/>
</dbReference>
<comment type="similarity">
    <text evidence="1 5">Belongs to the universal ribosomal protein uL4 family.</text>
</comment>
<dbReference type="Pfam" id="PF00573">
    <property type="entry name" value="Ribosomal_L4"/>
    <property type="match status" value="1"/>
</dbReference>
<dbReference type="HAMAP" id="MF_01328_B">
    <property type="entry name" value="Ribosomal_uL4_B"/>
    <property type="match status" value="1"/>
</dbReference>
<dbReference type="GO" id="GO:0006412">
    <property type="term" value="P:translation"/>
    <property type="evidence" value="ECO:0007669"/>
    <property type="project" value="UniProtKB-UniRule"/>
</dbReference>